<dbReference type="PROSITE" id="PS50259">
    <property type="entry name" value="G_PROTEIN_RECEP_F3_4"/>
    <property type="match status" value="1"/>
</dbReference>
<keyword evidence="13" id="KW-1185">Reference proteome</keyword>
<evidence type="ECO:0000256" key="6">
    <source>
        <dbReference type="ARBA" id="ARBA00023136"/>
    </source>
</evidence>
<feature type="transmembrane region" description="Helical" evidence="10">
    <location>
        <begin position="619"/>
        <end position="642"/>
    </location>
</feature>
<dbReference type="GO" id="GO:0004930">
    <property type="term" value="F:G protein-coupled receptor activity"/>
    <property type="evidence" value="ECO:0007669"/>
    <property type="project" value="UniProtKB-KW"/>
</dbReference>
<dbReference type="InParanoid" id="A0A1S3H3E2"/>
<dbReference type="AlphaFoldDB" id="A0A1S3H3E2"/>
<dbReference type="Pfam" id="PF00003">
    <property type="entry name" value="7tm_3"/>
    <property type="match status" value="1"/>
</dbReference>
<dbReference type="InterPro" id="IPR017978">
    <property type="entry name" value="GPCR_3_C"/>
</dbReference>
<dbReference type="Gene3D" id="3.40.50.2300">
    <property type="match status" value="2"/>
</dbReference>
<name>A0A1S3H3E2_LINAN</name>
<dbReference type="OrthoDB" id="425344at2759"/>
<evidence type="ECO:0000256" key="3">
    <source>
        <dbReference type="ARBA" id="ARBA00022692"/>
    </source>
</evidence>
<keyword evidence="8" id="KW-0325">Glycoprotein</keyword>
<evidence type="ECO:0000313" key="14">
    <source>
        <dbReference type="RefSeq" id="XP_013379654.1"/>
    </source>
</evidence>
<evidence type="ECO:0000256" key="7">
    <source>
        <dbReference type="ARBA" id="ARBA00023170"/>
    </source>
</evidence>
<feature type="transmembrane region" description="Helical" evidence="10">
    <location>
        <begin position="657"/>
        <end position="677"/>
    </location>
</feature>
<evidence type="ECO:0000256" key="10">
    <source>
        <dbReference type="SAM" id="Phobius"/>
    </source>
</evidence>
<evidence type="ECO:0000256" key="2">
    <source>
        <dbReference type="ARBA" id="ARBA00022475"/>
    </source>
</evidence>
<organism evidence="13 14">
    <name type="scientific">Lingula anatina</name>
    <name type="common">Brachiopod</name>
    <name type="synonym">Lingula unguis</name>
    <dbReference type="NCBI Taxonomy" id="7574"/>
    <lineage>
        <taxon>Eukaryota</taxon>
        <taxon>Metazoa</taxon>
        <taxon>Spiralia</taxon>
        <taxon>Lophotrochozoa</taxon>
        <taxon>Brachiopoda</taxon>
        <taxon>Linguliformea</taxon>
        <taxon>Lingulata</taxon>
        <taxon>Lingulida</taxon>
        <taxon>Linguloidea</taxon>
        <taxon>Lingulidae</taxon>
        <taxon>Lingula</taxon>
    </lineage>
</organism>
<dbReference type="InterPro" id="IPR000337">
    <property type="entry name" value="GPCR_3"/>
</dbReference>
<keyword evidence="4 10" id="KW-1133">Transmembrane helix</keyword>
<evidence type="ECO:0000313" key="13">
    <source>
        <dbReference type="Proteomes" id="UP000085678"/>
    </source>
</evidence>
<keyword evidence="7 14" id="KW-0675">Receptor</keyword>
<dbReference type="CDD" id="cd15045">
    <property type="entry name" value="7tmC_mGluRs"/>
    <property type="match status" value="1"/>
</dbReference>
<feature type="transmembrane region" description="Helical" evidence="10">
    <location>
        <begin position="689"/>
        <end position="710"/>
    </location>
</feature>
<keyword evidence="2" id="KW-1003">Cell membrane</keyword>
<feature type="transmembrane region" description="Helical" evidence="10">
    <location>
        <begin position="812"/>
        <end position="832"/>
    </location>
</feature>
<dbReference type="PRINTS" id="PR01176">
    <property type="entry name" value="GABABRECEPTR"/>
</dbReference>
<dbReference type="FunCoup" id="A0A1S3H3E2">
    <property type="interactions" value="45"/>
</dbReference>
<feature type="domain" description="G-protein coupled receptors family 3 profile" evidence="12">
    <location>
        <begin position="619"/>
        <end position="884"/>
    </location>
</feature>
<evidence type="ECO:0000256" key="4">
    <source>
        <dbReference type="ARBA" id="ARBA00022989"/>
    </source>
</evidence>
<dbReference type="FunFam" id="3.40.50.2300:FF:000145">
    <property type="entry name" value="Glutamate receptor, metabotropic"/>
    <property type="match status" value="1"/>
</dbReference>
<dbReference type="Proteomes" id="UP000085678">
    <property type="component" value="Unplaced"/>
</dbReference>
<dbReference type="Gene3D" id="2.10.50.30">
    <property type="entry name" value="GPCR, family 3, nine cysteines domain"/>
    <property type="match status" value="1"/>
</dbReference>
<dbReference type="InterPro" id="IPR038550">
    <property type="entry name" value="GPCR_3_9-Cys_sf"/>
</dbReference>
<feature type="chain" id="PRO_5010291695" evidence="11">
    <location>
        <begin position="26"/>
        <end position="1061"/>
    </location>
</feature>
<proteinExistence type="predicted"/>
<dbReference type="Pfam" id="PF01094">
    <property type="entry name" value="ANF_receptor"/>
    <property type="match status" value="1"/>
</dbReference>
<keyword evidence="6 10" id="KW-0472">Membrane</keyword>
<dbReference type="STRING" id="7574.A0A1S3H3E2"/>
<feature type="transmembrane region" description="Helical" evidence="10">
    <location>
        <begin position="779"/>
        <end position="800"/>
    </location>
</feature>
<dbReference type="SUPFAM" id="SSF53822">
    <property type="entry name" value="Periplasmic binding protein-like I"/>
    <property type="match status" value="1"/>
</dbReference>
<protein>
    <submittedName>
        <fullName evidence="14">Metabotropic glutamate receptor 2</fullName>
    </submittedName>
</protein>
<feature type="transmembrane region" description="Helical" evidence="10">
    <location>
        <begin position="844"/>
        <end position="867"/>
    </location>
</feature>
<keyword evidence="3 10" id="KW-0812">Transmembrane</keyword>
<dbReference type="PANTHER" id="PTHR24060">
    <property type="entry name" value="METABOTROPIC GLUTAMATE RECEPTOR"/>
    <property type="match status" value="1"/>
</dbReference>
<evidence type="ECO:0000256" key="1">
    <source>
        <dbReference type="ARBA" id="ARBA00004651"/>
    </source>
</evidence>
<keyword evidence="11" id="KW-0732">Signal</keyword>
<dbReference type="PRINTS" id="PR00248">
    <property type="entry name" value="GPCRMGR"/>
</dbReference>
<evidence type="ECO:0000256" key="9">
    <source>
        <dbReference type="ARBA" id="ARBA00023224"/>
    </source>
</evidence>
<accession>A0A1S3H3E2</accession>
<evidence type="ECO:0000259" key="12">
    <source>
        <dbReference type="PROSITE" id="PS50259"/>
    </source>
</evidence>
<sequence>MKMKFSRITNMVLLWLCCLWISLNSRYNVNTEAATATAETPYVIQEEHARARSINSCTATKNWTWFDKDLAVSIDGEITLGGLFTVHERSEECICGRVLPDGGVQALEMMLYTLKMINMDKNFMPGFTIGALIRDDCGNDTLGLEQSVEFIKGSISNIGSGGSLYKCKDNPDATADYTTIIGVVGAAESSISLQVANLLKLFYIPQISYFSTSPDLSNKERYPYFLRTIPSDASQAEVMIEIIKKLNWKYISIIYDATNYGLKGFVRIGELINKEDSLCTAVTYQLSQTDPATHDAAIKALAKQKNAKGVIVFAKYPDVIKLMRAVEENNVTGHFMWIGSDGWQEAQLANIGGFREELEGAITVHPLAHTVTGFSYYFRNLKPDHQNTNPWFNEFWEQHFKCKLPSTQLSYFNKDYKNCTGQEKISKDFIFEPRLQFVSDAVMAFAHALKNMHTEVCGGRRGICAEMNPISGETLLYYLKNVQFTSLAGAEEFHFESNGDGANRYILKAYRQRSPGNFSWENVGEYDKGILTMEPDKLIFKMNSTDIPKSECSKPCSEFEATRYIALDKCCWTCQPCTEHQYLPTPHKCQDCPNGTEPNVFRNACTPLPEVHLSFKNGVAIGAVTCSVWGILFTLFVIYVFVRHRDTPIVKASSRELSFVLLAGILLCYLMTFIIIAKPSGVICGLQKFGIGLCFSLCYSALLTKTNRIARIFAAGKRTTKRPMFISPRSQLIICGAIVFIQIMIDALWLAVRPPEARYIYPTKSVNMLVCLAHVGDEYIIAFIYPIILLIICTVYAILTRKIPEAFNESRYIGLTVYTTCIIWLAFVPIFFTTATDIPLRMCIMAFVLDLSATVSLMCLFFPRLYIILLKPERNVKQAIKKKINTLEVKEMGFHKEKNSWSRDSGNHSEGKGLIGGSSVDRFLQEANCVESEAQCREGVAQLTQSTGLLILGISDTCQTLAGPDLDVRVRLTKRKDSLNSDIENPTVGTQTPANFGADITTQTEGVCVVMANNEYAKKSYVDAAVATDVNTIAMEENSDEYDSDNSDFASIQSDIQDISL</sequence>
<dbReference type="KEGG" id="lak:106151107"/>
<reference evidence="14" key="1">
    <citation type="submission" date="2025-08" db="UniProtKB">
        <authorList>
            <consortium name="RefSeq"/>
        </authorList>
    </citation>
    <scope>IDENTIFICATION</scope>
    <source>
        <tissue evidence="14">Gonads</tissue>
    </source>
</reference>
<comment type="subcellular location">
    <subcellularLocation>
        <location evidence="1">Cell membrane</location>
        <topology evidence="1">Multi-pass membrane protein</topology>
    </subcellularLocation>
</comment>
<evidence type="ECO:0000256" key="5">
    <source>
        <dbReference type="ARBA" id="ARBA00023040"/>
    </source>
</evidence>
<feature type="transmembrane region" description="Helical" evidence="10">
    <location>
        <begin position="731"/>
        <end position="752"/>
    </location>
</feature>
<dbReference type="GO" id="GO:0005886">
    <property type="term" value="C:plasma membrane"/>
    <property type="evidence" value="ECO:0007669"/>
    <property type="project" value="UniProtKB-SubCell"/>
</dbReference>
<dbReference type="InterPro" id="IPR050726">
    <property type="entry name" value="mGluR"/>
</dbReference>
<evidence type="ECO:0000256" key="8">
    <source>
        <dbReference type="ARBA" id="ARBA00023180"/>
    </source>
</evidence>
<evidence type="ECO:0000256" key="11">
    <source>
        <dbReference type="SAM" id="SignalP"/>
    </source>
</evidence>
<dbReference type="InterPro" id="IPR001828">
    <property type="entry name" value="ANF_lig-bd_rcpt"/>
</dbReference>
<dbReference type="RefSeq" id="XP_013379654.1">
    <property type="nucleotide sequence ID" value="XM_013524200.1"/>
</dbReference>
<dbReference type="GeneID" id="106151107"/>
<gene>
    <name evidence="14" type="primary">LOC106151107</name>
</gene>
<feature type="signal peptide" evidence="11">
    <location>
        <begin position="1"/>
        <end position="25"/>
    </location>
</feature>
<dbReference type="InterPro" id="IPR028082">
    <property type="entry name" value="Peripla_BP_I"/>
</dbReference>
<keyword evidence="9" id="KW-0807">Transducer</keyword>
<keyword evidence="5" id="KW-0297">G-protein coupled receptor</keyword>